<comment type="caution">
    <text evidence="2">The sequence shown here is derived from an EMBL/GenBank/DDBJ whole genome shotgun (WGS) entry which is preliminary data.</text>
</comment>
<dbReference type="GO" id="GO:0010181">
    <property type="term" value="F:FMN binding"/>
    <property type="evidence" value="ECO:0007669"/>
    <property type="project" value="TreeGrafter"/>
</dbReference>
<protein>
    <submittedName>
        <fullName evidence="2">NAD(P)H-dependent FMN reductase</fullName>
    </submittedName>
</protein>
<accession>A0A2S8SU07</accession>
<organism evidence="2 3">
    <name type="scientific">Abditibacterium utsteinense</name>
    <dbReference type="NCBI Taxonomy" id="1960156"/>
    <lineage>
        <taxon>Bacteria</taxon>
        <taxon>Pseudomonadati</taxon>
        <taxon>Abditibacteriota</taxon>
        <taxon>Abditibacteriia</taxon>
        <taxon>Abditibacteriales</taxon>
        <taxon>Abditibacteriaceae</taxon>
        <taxon>Abditibacterium</taxon>
    </lineage>
</organism>
<dbReference type="GO" id="GO:0005829">
    <property type="term" value="C:cytosol"/>
    <property type="evidence" value="ECO:0007669"/>
    <property type="project" value="TreeGrafter"/>
</dbReference>
<dbReference type="RefSeq" id="WP_105483407.1">
    <property type="nucleotide sequence ID" value="NZ_NIGF01000006.1"/>
</dbReference>
<dbReference type="Gene3D" id="3.40.50.360">
    <property type="match status" value="1"/>
</dbReference>
<dbReference type="InterPro" id="IPR050712">
    <property type="entry name" value="NAD(P)H-dep_reductase"/>
</dbReference>
<dbReference type="SUPFAM" id="SSF52218">
    <property type="entry name" value="Flavoproteins"/>
    <property type="match status" value="1"/>
</dbReference>
<dbReference type="EMBL" id="NIGF01000006">
    <property type="protein sequence ID" value="PQV64270.1"/>
    <property type="molecule type" value="Genomic_DNA"/>
</dbReference>
<name>A0A2S8SU07_9BACT</name>
<keyword evidence="3" id="KW-1185">Reference proteome</keyword>
<sequence length="172" mass="18923">MLQILAISGSLRAQSSNTSILRATQKMMESEVEIALFETIGDLPHFNPDLDTETPPASVAEFRAQLENADGILICTPEYAHGLPGSFKNALDWTVSSGQWMEKPTLILKSSRSHFAHDSLVEILTTIMAKISVCEVFLSGNKMDEAAMLRDEIIAVTLRAALDDFAAQFHKK</sequence>
<evidence type="ECO:0000259" key="1">
    <source>
        <dbReference type="Pfam" id="PF03358"/>
    </source>
</evidence>
<dbReference type="AlphaFoldDB" id="A0A2S8SU07"/>
<dbReference type="Pfam" id="PF03358">
    <property type="entry name" value="FMN_red"/>
    <property type="match status" value="1"/>
</dbReference>
<reference evidence="2 3" key="1">
    <citation type="journal article" date="2018" name="Syst. Appl. Microbiol.">
        <title>Abditibacterium utsteinense sp. nov., the first cultivated member of candidate phylum FBP, isolated from ice-free Antarctic soil samples.</title>
        <authorList>
            <person name="Tahon G."/>
            <person name="Tytgat B."/>
            <person name="Lebbe L."/>
            <person name="Carlier A."/>
            <person name="Willems A."/>
        </authorList>
    </citation>
    <scope>NUCLEOTIDE SEQUENCE [LARGE SCALE GENOMIC DNA]</scope>
    <source>
        <strain evidence="2 3">LMG 29911</strain>
    </source>
</reference>
<dbReference type="InParanoid" id="A0A2S8SU07"/>
<dbReference type="PANTHER" id="PTHR30543:SF21">
    <property type="entry name" value="NAD(P)H-DEPENDENT FMN REDUCTASE LOT6"/>
    <property type="match status" value="1"/>
</dbReference>
<evidence type="ECO:0000313" key="2">
    <source>
        <dbReference type="EMBL" id="PQV64270.1"/>
    </source>
</evidence>
<proteinExistence type="predicted"/>
<dbReference type="PANTHER" id="PTHR30543">
    <property type="entry name" value="CHROMATE REDUCTASE"/>
    <property type="match status" value="1"/>
</dbReference>
<gene>
    <name evidence="2" type="ORF">B1R32_106116</name>
</gene>
<dbReference type="GO" id="GO:0016491">
    <property type="term" value="F:oxidoreductase activity"/>
    <property type="evidence" value="ECO:0007669"/>
    <property type="project" value="InterPro"/>
</dbReference>
<dbReference type="InterPro" id="IPR029039">
    <property type="entry name" value="Flavoprotein-like_sf"/>
</dbReference>
<dbReference type="OrthoDB" id="9812295at2"/>
<evidence type="ECO:0000313" key="3">
    <source>
        <dbReference type="Proteomes" id="UP000237684"/>
    </source>
</evidence>
<dbReference type="Proteomes" id="UP000237684">
    <property type="component" value="Unassembled WGS sequence"/>
</dbReference>
<dbReference type="InterPro" id="IPR005025">
    <property type="entry name" value="FMN_Rdtase-like_dom"/>
</dbReference>
<feature type="domain" description="NADPH-dependent FMN reductase-like" evidence="1">
    <location>
        <begin position="3"/>
        <end position="129"/>
    </location>
</feature>